<dbReference type="EC" id="3.1.21.10" evidence="13 14"/>
<dbReference type="GO" id="GO:0006281">
    <property type="term" value="P:DNA repair"/>
    <property type="evidence" value="ECO:0007669"/>
    <property type="project" value="UniProtKB-UniRule"/>
</dbReference>
<dbReference type="GO" id="GO:0006310">
    <property type="term" value="P:DNA recombination"/>
    <property type="evidence" value="ECO:0007669"/>
    <property type="project" value="UniProtKB-UniRule"/>
</dbReference>
<feature type="active site" evidence="13">
    <location>
        <position position="70"/>
    </location>
</feature>
<feature type="binding site" evidence="13">
    <location>
        <position position="70"/>
    </location>
    <ligand>
        <name>Mg(2+)</name>
        <dbReference type="ChEBI" id="CHEBI:18420"/>
        <label>2</label>
    </ligand>
</feature>
<comment type="caution">
    <text evidence="15">The sequence shown here is derived from an EMBL/GenBank/DDBJ whole genome shotgun (WGS) entry which is preliminary data.</text>
</comment>
<keyword evidence="9 13" id="KW-0238">DNA-binding</keyword>
<keyword evidence="6 13" id="KW-0227">DNA damage</keyword>
<comment type="cofactor">
    <cofactor evidence="13">
        <name>Mg(2+)</name>
        <dbReference type="ChEBI" id="CHEBI:18420"/>
    </cofactor>
    <text evidence="13">Binds 2 Mg(2+) ion per subunit.</text>
</comment>
<evidence type="ECO:0000256" key="14">
    <source>
        <dbReference type="NCBIfam" id="TIGR00228"/>
    </source>
</evidence>
<evidence type="ECO:0000313" key="16">
    <source>
        <dbReference type="Proteomes" id="UP000176755"/>
    </source>
</evidence>
<keyword evidence="5 13" id="KW-0255">Endonuclease</keyword>
<organism evidence="15 16">
    <name type="scientific">Candidatus Nealsonbacteria bacterium RBG_13_42_11</name>
    <dbReference type="NCBI Taxonomy" id="1801663"/>
    <lineage>
        <taxon>Bacteria</taxon>
        <taxon>Candidatus Nealsoniibacteriota</taxon>
    </lineage>
</organism>
<dbReference type="HAMAP" id="MF_00034">
    <property type="entry name" value="RuvC"/>
    <property type="match status" value="1"/>
</dbReference>
<dbReference type="GO" id="GO:0008821">
    <property type="term" value="F:crossover junction DNA endonuclease activity"/>
    <property type="evidence" value="ECO:0007669"/>
    <property type="project" value="UniProtKB-UniRule"/>
</dbReference>
<dbReference type="GO" id="GO:0003677">
    <property type="term" value="F:DNA binding"/>
    <property type="evidence" value="ECO:0007669"/>
    <property type="project" value="UniProtKB-KW"/>
</dbReference>
<dbReference type="InterPro" id="IPR036397">
    <property type="entry name" value="RNaseH_sf"/>
</dbReference>
<evidence type="ECO:0000256" key="7">
    <source>
        <dbReference type="ARBA" id="ARBA00022801"/>
    </source>
</evidence>
<sequence length="162" mass="18017">MIILGIDPGTASTGYGVIKRLESKTKRFRCLDYGVIKTQPIFTAPERLMKLNNDLDRLIKKYQPEVLVMESLYFFKNFKTAIPVSQAGGVILLTAAKNKLPVHQFTPLQVKLAVGGFGRAEKEVVQKKIKSLLKLKEAPKPDDAADALAIAATFCLYKRHKA</sequence>
<keyword evidence="8 13" id="KW-0460">Magnesium</keyword>
<dbReference type="PANTHER" id="PTHR30194">
    <property type="entry name" value="CROSSOVER JUNCTION ENDODEOXYRIBONUCLEASE RUVC"/>
    <property type="match status" value="1"/>
</dbReference>
<dbReference type="CDD" id="cd16962">
    <property type="entry name" value="RuvC"/>
    <property type="match status" value="1"/>
</dbReference>
<dbReference type="Pfam" id="PF02075">
    <property type="entry name" value="RuvC"/>
    <property type="match status" value="1"/>
</dbReference>
<dbReference type="InterPro" id="IPR002176">
    <property type="entry name" value="X-over_junc_endoDNase_RuvC"/>
</dbReference>
<keyword evidence="3 13" id="KW-0540">Nuclease</keyword>
<feature type="active site" evidence="13">
    <location>
        <position position="143"/>
    </location>
</feature>
<dbReference type="Proteomes" id="UP000176755">
    <property type="component" value="Unassembled WGS sequence"/>
</dbReference>
<comment type="subunit">
    <text evidence="13">Homodimer which binds Holliday junction (HJ) DNA. The HJ becomes 2-fold symmetrical on binding to RuvC with unstacked arms; it has a different conformation from HJ DNA in complex with RuvA. In the full resolvosome a probable DNA-RuvA(4)-RuvB(12)-RuvC(2) complex forms which resolves the HJ.</text>
</comment>
<dbReference type="FunFam" id="3.30.420.10:FF:000002">
    <property type="entry name" value="Crossover junction endodeoxyribonuclease RuvC"/>
    <property type="match status" value="1"/>
</dbReference>
<comment type="function">
    <text evidence="13">The RuvA-RuvB-RuvC complex processes Holliday junction (HJ) DNA during genetic recombination and DNA repair. Endonuclease that resolves HJ intermediates. Cleaves cruciform DNA by making single-stranded nicks across the HJ at symmetrical positions within the homologous arms, yielding a 5'-phosphate and a 3'-hydroxyl group; requires a central core of homology in the junction. The consensus cleavage sequence is 5'-(A/T)TT(C/G)-3'. Cleavage occurs on the 3'-side of the TT dinucleotide at the point of strand exchange. HJ branch migration catalyzed by RuvA-RuvB allows RuvC to scan DNA until it finds its consensus sequence, where it cleaves and resolves the cruciform DNA.</text>
</comment>
<dbReference type="NCBIfam" id="NF000711">
    <property type="entry name" value="PRK00039.2-1"/>
    <property type="match status" value="1"/>
</dbReference>
<evidence type="ECO:0000256" key="12">
    <source>
        <dbReference type="ARBA" id="ARBA00029354"/>
    </source>
</evidence>
<dbReference type="PANTHER" id="PTHR30194:SF3">
    <property type="entry name" value="CROSSOVER JUNCTION ENDODEOXYRIBONUCLEASE RUVC"/>
    <property type="match status" value="1"/>
</dbReference>
<keyword evidence="11 13" id="KW-0234">DNA repair</keyword>
<dbReference type="EMBL" id="MHLY01000003">
    <property type="protein sequence ID" value="OGZ18985.1"/>
    <property type="molecule type" value="Genomic_DNA"/>
</dbReference>
<evidence type="ECO:0000256" key="9">
    <source>
        <dbReference type="ARBA" id="ARBA00023125"/>
    </source>
</evidence>
<dbReference type="NCBIfam" id="TIGR00228">
    <property type="entry name" value="ruvC"/>
    <property type="match status" value="1"/>
</dbReference>
<dbReference type="GO" id="GO:0005737">
    <property type="term" value="C:cytoplasm"/>
    <property type="evidence" value="ECO:0007669"/>
    <property type="project" value="UniProtKB-SubCell"/>
</dbReference>
<name>A0A1G2DZP3_9BACT</name>
<feature type="active site" evidence="13">
    <location>
        <position position="7"/>
    </location>
</feature>
<evidence type="ECO:0000256" key="8">
    <source>
        <dbReference type="ARBA" id="ARBA00022842"/>
    </source>
</evidence>
<keyword evidence="7 13" id="KW-0378">Hydrolase</keyword>
<dbReference type="AlphaFoldDB" id="A0A1G2DZP3"/>
<keyword evidence="2 13" id="KW-0963">Cytoplasm</keyword>
<evidence type="ECO:0000313" key="15">
    <source>
        <dbReference type="EMBL" id="OGZ18985.1"/>
    </source>
</evidence>
<feature type="binding site" evidence="13">
    <location>
        <position position="7"/>
    </location>
    <ligand>
        <name>Mg(2+)</name>
        <dbReference type="ChEBI" id="CHEBI:18420"/>
        <label>1</label>
    </ligand>
</feature>
<evidence type="ECO:0000256" key="3">
    <source>
        <dbReference type="ARBA" id="ARBA00022722"/>
    </source>
</evidence>
<protein>
    <recommendedName>
        <fullName evidence="13 14">Crossover junction endodeoxyribonuclease RuvC</fullName>
        <ecNumber evidence="13 14">3.1.21.10</ecNumber>
    </recommendedName>
    <alternativeName>
        <fullName evidence="13">Holliday junction nuclease RuvC</fullName>
    </alternativeName>
    <alternativeName>
        <fullName evidence="13">Holliday junction resolvase RuvC</fullName>
    </alternativeName>
</protein>
<evidence type="ECO:0000256" key="1">
    <source>
        <dbReference type="ARBA" id="ARBA00009518"/>
    </source>
</evidence>
<dbReference type="PRINTS" id="PR00696">
    <property type="entry name" value="RSOLVASERUVC"/>
</dbReference>
<feature type="binding site" evidence="13">
    <location>
        <position position="143"/>
    </location>
    <ligand>
        <name>Mg(2+)</name>
        <dbReference type="ChEBI" id="CHEBI:18420"/>
        <label>1</label>
    </ligand>
</feature>
<evidence type="ECO:0000256" key="2">
    <source>
        <dbReference type="ARBA" id="ARBA00022490"/>
    </source>
</evidence>
<gene>
    <name evidence="13" type="primary">ruvC</name>
    <name evidence="15" type="ORF">A2175_01505</name>
</gene>
<keyword evidence="4 13" id="KW-0479">Metal-binding</keyword>
<evidence type="ECO:0000256" key="13">
    <source>
        <dbReference type="HAMAP-Rule" id="MF_00034"/>
    </source>
</evidence>
<dbReference type="SUPFAM" id="SSF53098">
    <property type="entry name" value="Ribonuclease H-like"/>
    <property type="match status" value="1"/>
</dbReference>
<evidence type="ECO:0000256" key="5">
    <source>
        <dbReference type="ARBA" id="ARBA00022759"/>
    </source>
</evidence>
<dbReference type="GO" id="GO:0048476">
    <property type="term" value="C:Holliday junction resolvase complex"/>
    <property type="evidence" value="ECO:0007669"/>
    <property type="project" value="UniProtKB-UniRule"/>
</dbReference>
<evidence type="ECO:0000256" key="11">
    <source>
        <dbReference type="ARBA" id="ARBA00023204"/>
    </source>
</evidence>
<dbReference type="Gene3D" id="3.30.420.10">
    <property type="entry name" value="Ribonuclease H-like superfamily/Ribonuclease H"/>
    <property type="match status" value="1"/>
</dbReference>
<evidence type="ECO:0000256" key="4">
    <source>
        <dbReference type="ARBA" id="ARBA00022723"/>
    </source>
</evidence>
<dbReference type="GO" id="GO:0000287">
    <property type="term" value="F:magnesium ion binding"/>
    <property type="evidence" value="ECO:0007669"/>
    <property type="project" value="UniProtKB-UniRule"/>
</dbReference>
<evidence type="ECO:0000256" key="6">
    <source>
        <dbReference type="ARBA" id="ARBA00022763"/>
    </source>
</evidence>
<accession>A0A1G2DZP3</accession>
<keyword evidence="10 13" id="KW-0233">DNA recombination</keyword>
<comment type="catalytic activity">
    <reaction evidence="12 13">
        <text>Endonucleolytic cleavage at a junction such as a reciprocal single-stranded crossover between two homologous DNA duplexes (Holliday junction).</text>
        <dbReference type="EC" id="3.1.21.10"/>
    </reaction>
</comment>
<dbReference type="STRING" id="1801663.A2175_01505"/>
<evidence type="ECO:0000256" key="10">
    <source>
        <dbReference type="ARBA" id="ARBA00023172"/>
    </source>
</evidence>
<proteinExistence type="inferred from homology"/>
<dbReference type="InterPro" id="IPR012337">
    <property type="entry name" value="RNaseH-like_sf"/>
</dbReference>
<comment type="similarity">
    <text evidence="1 13">Belongs to the RuvC family.</text>
</comment>
<comment type="subcellular location">
    <subcellularLocation>
        <location evidence="13">Cytoplasm</location>
    </subcellularLocation>
</comment>
<reference evidence="15 16" key="1">
    <citation type="journal article" date="2016" name="Nat. Commun.">
        <title>Thousands of microbial genomes shed light on interconnected biogeochemical processes in an aquifer system.</title>
        <authorList>
            <person name="Anantharaman K."/>
            <person name="Brown C.T."/>
            <person name="Hug L.A."/>
            <person name="Sharon I."/>
            <person name="Castelle C.J."/>
            <person name="Probst A.J."/>
            <person name="Thomas B.C."/>
            <person name="Singh A."/>
            <person name="Wilkins M.J."/>
            <person name="Karaoz U."/>
            <person name="Brodie E.L."/>
            <person name="Williams K.H."/>
            <person name="Hubbard S.S."/>
            <person name="Banfield J.F."/>
        </authorList>
    </citation>
    <scope>NUCLEOTIDE SEQUENCE [LARGE SCALE GENOMIC DNA]</scope>
</reference>